<evidence type="ECO:0000313" key="12">
    <source>
        <dbReference type="Ensembl" id="ENSSFOP00015039823.1"/>
    </source>
</evidence>
<dbReference type="KEGG" id="sfm:108924565"/>
<name>A0A8C9SIF7_SCLFO</name>
<evidence type="ECO:0000256" key="1">
    <source>
        <dbReference type="ARBA" id="ARBA00004141"/>
    </source>
</evidence>
<protein>
    <recommendedName>
        <fullName evidence="10">Calcium uniporter regulatory subunit MCUb</fullName>
    </recommendedName>
</protein>
<evidence type="ECO:0000256" key="4">
    <source>
        <dbReference type="ARBA" id="ARBA00022568"/>
    </source>
</evidence>
<dbReference type="OrthoDB" id="278338at2759"/>
<dbReference type="Proteomes" id="UP000694397">
    <property type="component" value="Chromosome 16"/>
</dbReference>
<accession>A0A8C9SIF7</accession>
<evidence type="ECO:0000256" key="2">
    <source>
        <dbReference type="ARBA" id="ARBA00005653"/>
    </source>
</evidence>
<evidence type="ECO:0000313" key="13">
    <source>
        <dbReference type="Proteomes" id="UP000694397"/>
    </source>
</evidence>
<keyword evidence="3 10" id="KW-0813">Transport</keyword>
<evidence type="ECO:0000256" key="7">
    <source>
        <dbReference type="ARBA" id="ARBA00022989"/>
    </source>
</evidence>
<evidence type="ECO:0000256" key="3">
    <source>
        <dbReference type="ARBA" id="ARBA00022448"/>
    </source>
</evidence>
<dbReference type="Pfam" id="PF04678">
    <property type="entry name" value="MCU"/>
    <property type="match status" value="1"/>
</dbReference>
<proteinExistence type="inferred from homology"/>
<sequence length="340" mass="39304">MGSLLRLGKLQAPLFRCFLQCYKVSDPGSTTTKEIFSKILSKRHLWAPGRVVYYSTLSPSNDLSVEYKHGRPVLAVPLPSRNERCLFFLRPMLMDVTDFLRDIQKEDPGIHRAVVLTAGGDQVSGTTSIDSLLKGDFHLLINDITFSVHSPTPEKSSSERAADIQDMKTLVHMLYAAMHLPPHQLRKEKELLQRLDFLRQELTPLEKQAKDEVVQRAELKTTRVLWTGLALMSVQTGALAWLTWWVYSWDIMEPVTYFLTYSTSIGIFAYYILTKQDYVYPDVKDRQFLHYFYKGAKKQRFNIQKYNRLKEELSMVEEDLRRLRSPVKLGLPVEQVQANP</sequence>
<dbReference type="GO" id="GO:1990246">
    <property type="term" value="C:uniplex complex"/>
    <property type="evidence" value="ECO:0007669"/>
    <property type="project" value="TreeGrafter"/>
</dbReference>
<keyword evidence="4 10" id="KW-0109">Calcium transport</keyword>
<dbReference type="PANTHER" id="PTHR13462:SF6">
    <property type="entry name" value="CALCIUM UNIPORTER REGULATORY SUBUNIT MCUB, MITOCHONDRIAL"/>
    <property type="match status" value="1"/>
</dbReference>
<keyword evidence="5 10" id="KW-0812">Transmembrane</keyword>
<feature type="transmembrane region" description="Helical" evidence="10">
    <location>
        <begin position="224"/>
        <end position="244"/>
    </location>
</feature>
<comment type="similarity">
    <text evidence="2 10">Belongs to the MCU (TC 1.A.77) family.</text>
</comment>
<keyword evidence="7 10" id="KW-1133">Transmembrane helix</keyword>
<evidence type="ECO:0000256" key="9">
    <source>
        <dbReference type="ARBA" id="ARBA00023136"/>
    </source>
</evidence>
<comment type="subcellular location">
    <subcellularLocation>
        <location evidence="1">Membrane</location>
        <topology evidence="1">Multi-pass membrane protein</topology>
    </subcellularLocation>
    <subcellularLocation>
        <location evidence="10">Mitochondrion inner membrane</location>
        <topology evidence="10">Multi-pass membrane protein</topology>
    </subcellularLocation>
</comment>
<keyword evidence="8 10" id="KW-0406">Ion transport</keyword>
<reference evidence="12" key="3">
    <citation type="submission" date="2025-09" db="UniProtKB">
        <authorList>
            <consortium name="Ensembl"/>
        </authorList>
    </citation>
    <scope>IDENTIFICATION</scope>
</reference>
<dbReference type="AlphaFoldDB" id="A0A8C9SIF7"/>
<evidence type="ECO:0000256" key="10">
    <source>
        <dbReference type="RuleBase" id="RU367035"/>
    </source>
</evidence>
<organism evidence="12 13">
    <name type="scientific">Scleropages formosus</name>
    <name type="common">Asian bonytongue</name>
    <name type="synonym">Osteoglossum formosum</name>
    <dbReference type="NCBI Taxonomy" id="113540"/>
    <lineage>
        <taxon>Eukaryota</taxon>
        <taxon>Metazoa</taxon>
        <taxon>Chordata</taxon>
        <taxon>Craniata</taxon>
        <taxon>Vertebrata</taxon>
        <taxon>Euteleostomi</taxon>
        <taxon>Actinopterygii</taxon>
        <taxon>Neopterygii</taxon>
        <taxon>Teleostei</taxon>
        <taxon>Osteoglossocephala</taxon>
        <taxon>Osteoglossomorpha</taxon>
        <taxon>Osteoglossiformes</taxon>
        <taxon>Osteoglossidae</taxon>
        <taxon>Scleropages</taxon>
    </lineage>
</organism>
<keyword evidence="10" id="KW-0999">Mitochondrion inner membrane</keyword>
<keyword evidence="9 10" id="KW-0472">Membrane</keyword>
<dbReference type="GeneTree" id="ENSGT00940000158059"/>
<gene>
    <name evidence="12" type="primary">LOC108924565</name>
</gene>
<reference evidence="12 13" key="1">
    <citation type="submission" date="2019-04" db="EMBL/GenBank/DDBJ databases">
        <authorList>
            <consortium name="Wellcome Sanger Institute Data Sharing"/>
        </authorList>
    </citation>
    <scope>NUCLEOTIDE SEQUENCE [LARGE SCALE GENOMIC DNA]</scope>
</reference>
<dbReference type="GO" id="GO:0051560">
    <property type="term" value="P:mitochondrial calcium ion homeostasis"/>
    <property type="evidence" value="ECO:0007669"/>
    <property type="project" value="UniProtKB-UniRule"/>
</dbReference>
<reference evidence="12" key="2">
    <citation type="submission" date="2025-08" db="UniProtKB">
        <authorList>
            <consortium name="Ensembl"/>
        </authorList>
    </citation>
    <scope>IDENTIFICATION</scope>
</reference>
<evidence type="ECO:0000256" key="6">
    <source>
        <dbReference type="ARBA" id="ARBA00022837"/>
    </source>
</evidence>
<dbReference type="RefSeq" id="XP_018591566.1">
    <property type="nucleotide sequence ID" value="XM_018736050.2"/>
</dbReference>
<evidence type="ECO:0000259" key="11">
    <source>
        <dbReference type="Pfam" id="PF04678"/>
    </source>
</evidence>
<feature type="domain" description="Calcium uniporter protein C-terminal" evidence="11">
    <location>
        <begin position="106"/>
        <end position="309"/>
    </location>
</feature>
<evidence type="ECO:0000256" key="8">
    <source>
        <dbReference type="ARBA" id="ARBA00023065"/>
    </source>
</evidence>
<dbReference type="InterPro" id="IPR039055">
    <property type="entry name" value="MCU_fam"/>
</dbReference>
<dbReference type="GO" id="GO:0019855">
    <property type="term" value="F:calcium channel inhibitor activity"/>
    <property type="evidence" value="ECO:0007669"/>
    <property type="project" value="TreeGrafter"/>
</dbReference>
<keyword evidence="6 10" id="KW-0106">Calcium</keyword>
<keyword evidence="13" id="KW-1185">Reference proteome</keyword>
<dbReference type="GO" id="GO:0036444">
    <property type="term" value="P:calcium import into the mitochondrion"/>
    <property type="evidence" value="ECO:0007669"/>
    <property type="project" value="TreeGrafter"/>
</dbReference>
<dbReference type="Ensembl" id="ENSSFOT00015080983.1">
    <property type="protein sequence ID" value="ENSSFOP00015039823.1"/>
    <property type="gene ID" value="ENSSFOG00015024817.1"/>
</dbReference>
<dbReference type="InterPro" id="IPR006769">
    <property type="entry name" value="MCU_C"/>
</dbReference>
<feature type="transmembrane region" description="Helical" evidence="10">
    <location>
        <begin position="256"/>
        <end position="273"/>
    </location>
</feature>
<dbReference type="PANTHER" id="PTHR13462">
    <property type="entry name" value="CALCIUM UNIPORTER PROTEIN, MITOCHONDRIAL"/>
    <property type="match status" value="1"/>
</dbReference>
<keyword evidence="10" id="KW-0496">Mitochondrion</keyword>
<evidence type="ECO:0000256" key="5">
    <source>
        <dbReference type="ARBA" id="ARBA00022692"/>
    </source>
</evidence>
<dbReference type="GeneID" id="108924565"/>